<dbReference type="GO" id="GO:0002926">
    <property type="term" value="P:tRNA wobble base 5-methoxycarbonylmethyl-2-thiouridinylation"/>
    <property type="evidence" value="ECO:0007669"/>
    <property type="project" value="TreeGrafter"/>
</dbReference>
<evidence type="ECO:0000313" key="9">
    <source>
        <dbReference type="Proteomes" id="UP000049855"/>
    </source>
</evidence>
<organism evidence="8 9">
    <name type="scientific">Sporomusa ovata</name>
    <dbReference type="NCBI Taxonomy" id="2378"/>
    <lineage>
        <taxon>Bacteria</taxon>
        <taxon>Bacillati</taxon>
        <taxon>Bacillota</taxon>
        <taxon>Negativicutes</taxon>
        <taxon>Selenomonadales</taxon>
        <taxon>Sporomusaceae</taxon>
        <taxon>Sporomusa</taxon>
    </lineage>
</organism>
<keyword evidence="2" id="KW-0004">4Fe-4S</keyword>
<dbReference type="SFLD" id="SFLDG01086">
    <property type="entry name" value="elongater_protein-like"/>
    <property type="match status" value="1"/>
</dbReference>
<gene>
    <name evidence="8" type="ORF">SpAn4DRAFT_3924</name>
</gene>
<keyword evidence="6" id="KW-0411">Iron-sulfur</keyword>
<dbReference type="PANTHER" id="PTHR11135:SF0">
    <property type="entry name" value="ELONGATOR COMPLEX PROTEIN 3"/>
    <property type="match status" value="1"/>
</dbReference>
<name>A0A0U1KWA0_9FIRM</name>
<evidence type="ECO:0000256" key="4">
    <source>
        <dbReference type="ARBA" id="ARBA00022723"/>
    </source>
</evidence>
<evidence type="ECO:0000256" key="2">
    <source>
        <dbReference type="ARBA" id="ARBA00022485"/>
    </source>
</evidence>
<dbReference type="SUPFAM" id="SSF102114">
    <property type="entry name" value="Radical SAM enzymes"/>
    <property type="match status" value="1"/>
</dbReference>
<proteinExistence type="predicted"/>
<dbReference type="GO" id="GO:0046872">
    <property type="term" value="F:metal ion binding"/>
    <property type="evidence" value="ECO:0007669"/>
    <property type="project" value="UniProtKB-KW"/>
</dbReference>
<dbReference type="GO" id="GO:0051539">
    <property type="term" value="F:4 iron, 4 sulfur cluster binding"/>
    <property type="evidence" value="ECO:0007669"/>
    <property type="project" value="UniProtKB-KW"/>
</dbReference>
<dbReference type="EMBL" id="CTRP01000004">
    <property type="protein sequence ID" value="CQR71419.1"/>
    <property type="molecule type" value="Genomic_DNA"/>
</dbReference>
<comment type="cofactor">
    <cofactor evidence="1">
        <name>[4Fe-4S] cluster</name>
        <dbReference type="ChEBI" id="CHEBI:49883"/>
    </cofactor>
</comment>
<evidence type="ECO:0000256" key="5">
    <source>
        <dbReference type="ARBA" id="ARBA00023004"/>
    </source>
</evidence>
<evidence type="ECO:0000256" key="6">
    <source>
        <dbReference type="ARBA" id="ARBA00023014"/>
    </source>
</evidence>
<dbReference type="AlphaFoldDB" id="A0A0U1KWA0"/>
<keyword evidence="9" id="KW-1185">Reference proteome</keyword>
<accession>A0A0U1KWA0</accession>
<dbReference type="InterPro" id="IPR023404">
    <property type="entry name" value="rSAM_horseshoe"/>
</dbReference>
<dbReference type="SFLD" id="SFLDS00029">
    <property type="entry name" value="Radical_SAM"/>
    <property type="match status" value="1"/>
</dbReference>
<dbReference type="PANTHER" id="PTHR11135">
    <property type="entry name" value="HISTONE ACETYLTRANSFERASE-RELATED"/>
    <property type="match status" value="1"/>
</dbReference>
<dbReference type="EC" id="1.-.-.-" evidence="8"/>
<dbReference type="Gene3D" id="3.80.30.20">
    <property type="entry name" value="tm_1862 like domain"/>
    <property type="match status" value="1"/>
</dbReference>
<dbReference type="SMART" id="SM00729">
    <property type="entry name" value="Elp3"/>
    <property type="match status" value="1"/>
</dbReference>
<dbReference type="Pfam" id="PF16199">
    <property type="entry name" value="Radical_SAM_C"/>
    <property type="match status" value="1"/>
</dbReference>
<evidence type="ECO:0000313" key="8">
    <source>
        <dbReference type="EMBL" id="CQR71419.1"/>
    </source>
</evidence>
<dbReference type="InterPro" id="IPR032432">
    <property type="entry name" value="Radical_SAM_C"/>
</dbReference>
<dbReference type="InterPro" id="IPR006638">
    <property type="entry name" value="Elp3/MiaA/NifB-like_rSAM"/>
</dbReference>
<evidence type="ECO:0000259" key="7">
    <source>
        <dbReference type="PROSITE" id="PS51918"/>
    </source>
</evidence>
<dbReference type="GO" id="GO:0016491">
    <property type="term" value="F:oxidoreductase activity"/>
    <property type="evidence" value="ECO:0007669"/>
    <property type="project" value="UniProtKB-KW"/>
</dbReference>
<keyword evidence="5" id="KW-0408">Iron</keyword>
<dbReference type="SFLD" id="SFLDG01082">
    <property type="entry name" value="B12-binding_domain_containing"/>
    <property type="match status" value="1"/>
</dbReference>
<dbReference type="CDD" id="cd01335">
    <property type="entry name" value="Radical_SAM"/>
    <property type="match status" value="1"/>
</dbReference>
<reference evidence="9" key="1">
    <citation type="submission" date="2015-03" db="EMBL/GenBank/DDBJ databases">
        <authorList>
            <person name="Nijsse Bart"/>
        </authorList>
    </citation>
    <scope>NUCLEOTIDE SEQUENCE [LARGE SCALE GENOMIC DNA]</scope>
</reference>
<dbReference type="InterPro" id="IPR058240">
    <property type="entry name" value="rSAM_sf"/>
</dbReference>
<keyword evidence="4" id="KW-0479">Metal-binding</keyword>
<protein>
    <submittedName>
        <fullName evidence="8">Oxygen-independent coproporphyrinogen III oxidase</fullName>
        <ecNumber evidence="8">1.-.-.-</ecNumber>
    </submittedName>
</protein>
<dbReference type="InterPro" id="IPR007197">
    <property type="entry name" value="rSAM"/>
</dbReference>
<dbReference type="GO" id="GO:0005737">
    <property type="term" value="C:cytoplasm"/>
    <property type="evidence" value="ECO:0007669"/>
    <property type="project" value="TreeGrafter"/>
</dbReference>
<dbReference type="PROSITE" id="PS51918">
    <property type="entry name" value="RADICAL_SAM"/>
    <property type="match status" value="1"/>
</dbReference>
<dbReference type="Pfam" id="PF04055">
    <property type="entry name" value="Radical_SAM"/>
    <property type="match status" value="1"/>
</dbReference>
<evidence type="ECO:0000256" key="1">
    <source>
        <dbReference type="ARBA" id="ARBA00001966"/>
    </source>
</evidence>
<dbReference type="Proteomes" id="UP000049855">
    <property type="component" value="Unassembled WGS sequence"/>
</dbReference>
<sequence length="352" mass="39452">MKHYIIPVFIPHLGCLHQCIFCNQKKITGCHTPVTANQVRTMICERLNTINQKRWIEVAFYGGSFTALPENIQNELLAPASQALRNGSIHAIRLSTRPDCINKDSIANLIRRGVTIVELGVQSLDNHVLTSARRGHDSQAVTNAVKLLKESGMHCGLQLMPGLPGEDWVSLIQTVRQVIMLQPEFVRIYPVIVIADTVLAGLYSQGNYQPLSLQQAVARSAYMKLVFEQQGIEVIRTGLQASAELDNKTNVISGPYHPAFGELVDSYIFYLMVAGFMEQKWRASEDELIIRHHPQDCSKVRGQYNNNINKLMAAYNITKPTLYADSSVKKGCLLLEQHGRVVLFNKNLIKCI</sequence>
<feature type="domain" description="Radical SAM core" evidence="7">
    <location>
        <begin position="1"/>
        <end position="236"/>
    </location>
</feature>
<keyword evidence="8" id="KW-0560">Oxidoreductase</keyword>
<keyword evidence="3" id="KW-0949">S-adenosyl-L-methionine</keyword>
<dbReference type="RefSeq" id="WP_021167517.1">
    <property type="nucleotide sequence ID" value="NZ_CTRP01000004.1"/>
</dbReference>
<evidence type="ECO:0000256" key="3">
    <source>
        <dbReference type="ARBA" id="ARBA00022691"/>
    </source>
</evidence>
<dbReference type="InterPro" id="IPR039661">
    <property type="entry name" value="ELP3"/>
</dbReference>